<organism evidence="1">
    <name type="scientific">marine sediment metagenome</name>
    <dbReference type="NCBI Taxonomy" id="412755"/>
    <lineage>
        <taxon>unclassified sequences</taxon>
        <taxon>metagenomes</taxon>
        <taxon>ecological metagenomes</taxon>
    </lineage>
</organism>
<comment type="caution">
    <text evidence="1">The sequence shown here is derived from an EMBL/GenBank/DDBJ whole genome shotgun (WGS) entry which is preliminary data.</text>
</comment>
<dbReference type="EMBL" id="LAZR01060522">
    <property type="protein sequence ID" value="KKK65505.1"/>
    <property type="molecule type" value="Genomic_DNA"/>
</dbReference>
<gene>
    <name evidence="1" type="ORF">LCGC14_2973440</name>
</gene>
<dbReference type="AlphaFoldDB" id="A0A0F8XW69"/>
<protein>
    <submittedName>
        <fullName evidence="1">Uncharacterized protein</fullName>
    </submittedName>
</protein>
<name>A0A0F8XW69_9ZZZZ</name>
<reference evidence="1" key="1">
    <citation type="journal article" date="2015" name="Nature">
        <title>Complex archaea that bridge the gap between prokaryotes and eukaryotes.</title>
        <authorList>
            <person name="Spang A."/>
            <person name="Saw J.H."/>
            <person name="Jorgensen S.L."/>
            <person name="Zaremba-Niedzwiedzka K."/>
            <person name="Martijn J."/>
            <person name="Lind A.E."/>
            <person name="van Eijk R."/>
            <person name="Schleper C."/>
            <person name="Guy L."/>
            <person name="Ettema T.J."/>
        </authorList>
    </citation>
    <scope>NUCLEOTIDE SEQUENCE</scope>
</reference>
<accession>A0A0F8XW69</accession>
<evidence type="ECO:0000313" key="1">
    <source>
        <dbReference type="EMBL" id="KKK65505.1"/>
    </source>
</evidence>
<sequence>MSTYLQLSQDVARESGTVSGTNPTAVASQTGRLLKIVEWVAQAWVEIQNLHADWRWMQKTFSGDTASGNGQYTPASWTILDLRDWLRDDRVTGYQPHTIFLTATGVS</sequence>
<proteinExistence type="predicted"/>
<feature type="non-terminal residue" evidence="1">
    <location>
        <position position="107"/>
    </location>
</feature>